<gene>
    <name evidence="6" type="ORF">A3A38_01655</name>
</gene>
<evidence type="ECO:0000256" key="1">
    <source>
        <dbReference type="ARBA" id="ARBA00022694"/>
    </source>
</evidence>
<reference evidence="6 7" key="1">
    <citation type="journal article" date="2016" name="Nat. Commun.">
        <title>Thousands of microbial genomes shed light on interconnected biogeochemical processes in an aquifer system.</title>
        <authorList>
            <person name="Anantharaman K."/>
            <person name="Brown C.T."/>
            <person name="Hug L.A."/>
            <person name="Sharon I."/>
            <person name="Castelle C.J."/>
            <person name="Probst A.J."/>
            <person name="Thomas B.C."/>
            <person name="Singh A."/>
            <person name="Wilkins M.J."/>
            <person name="Karaoz U."/>
            <person name="Brodie E.L."/>
            <person name="Williams K.H."/>
            <person name="Hubbard S.S."/>
            <person name="Banfield J.F."/>
        </authorList>
    </citation>
    <scope>NUCLEOTIDE SEQUENCE [LARGE SCALE GENOMIC DNA]</scope>
</reference>
<keyword evidence="3" id="KW-0255">Endonuclease</keyword>
<dbReference type="InterPro" id="IPR020568">
    <property type="entry name" value="Ribosomal_Su5_D2-typ_SF"/>
</dbReference>
<keyword evidence="1" id="KW-0819">tRNA processing</keyword>
<dbReference type="GO" id="GO:0008033">
    <property type="term" value="P:tRNA processing"/>
    <property type="evidence" value="ECO:0007669"/>
    <property type="project" value="UniProtKB-KW"/>
</dbReference>
<sequence length="96" mass="10746">MRGFRRLHGELFSLSCGSIPGRSAPGFACVVPARVVARASARNMIKRRCRAVFQRIVDERWPLVYVYYAKKAAQSAAFSEIEHDVSALYARARSLA</sequence>
<keyword evidence="4" id="KW-0378">Hydrolase</keyword>
<dbReference type="AlphaFoldDB" id="A0A1F6EGX4"/>
<dbReference type="EMBL" id="MFLY01000025">
    <property type="protein sequence ID" value="OGG72895.1"/>
    <property type="molecule type" value="Genomic_DNA"/>
</dbReference>
<dbReference type="Proteomes" id="UP000177306">
    <property type="component" value="Unassembled WGS sequence"/>
</dbReference>
<evidence type="ECO:0000313" key="6">
    <source>
        <dbReference type="EMBL" id="OGG72895.1"/>
    </source>
</evidence>
<dbReference type="GO" id="GO:0004526">
    <property type="term" value="F:ribonuclease P activity"/>
    <property type="evidence" value="ECO:0007669"/>
    <property type="project" value="InterPro"/>
</dbReference>
<evidence type="ECO:0000256" key="2">
    <source>
        <dbReference type="ARBA" id="ARBA00022722"/>
    </source>
</evidence>
<keyword evidence="2" id="KW-0540">Nuclease</keyword>
<proteinExistence type="predicted"/>
<dbReference type="Pfam" id="PF00825">
    <property type="entry name" value="Ribonuclease_P"/>
    <property type="match status" value="1"/>
</dbReference>
<dbReference type="InterPro" id="IPR014721">
    <property type="entry name" value="Ribsml_uS5_D2-typ_fold_subgr"/>
</dbReference>
<organism evidence="6 7">
    <name type="scientific">Candidatus Kaiserbacteria bacterium RIFCSPLOWO2_01_FULL_53_17</name>
    <dbReference type="NCBI Taxonomy" id="1798511"/>
    <lineage>
        <taxon>Bacteria</taxon>
        <taxon>Candidatus Kaiseribacteriota</taxon>
    </lineage>
</organism>
<evidence type="ECO:0000313" key="7">
    <source>
        <dbReference type="Proteomes" id="UP000177306"/>
    </source>
</evidence>
<accession>A0A1F6EGX4</accession>
<comment type="caution">
    <text evidence="6">The sequence shown here is derived from an EMBL/GenBank/DDBJ whole genome shotgun (WGS) entry which is preliminary data.</text>
</comment>
<evidence type="ECO:0000256" key="3">
    <source>
        <dbReference type="ARBA" id="ARBA00022759"/>
    </source>
</evidence>
<evidence type="ECO:0000256" key="4">
    <source>
        <dbReference type="ARBA" id="ARBA00022801"/>
    </source>
</evidence>
<evidence type="ECO:0000256" key="5">
    <source>
        <dbReference type="ARBA" id="ARBA00022884"/>
    </source>
</evidence>
<dbReference type="GO" id="GO:0000049">
    <property type="term" value="F:tRNA binding"/>
    <property type="evidence" value="ECO:0007669"/>
    <property type="project" value="InterPro"/>
</dbReference>
<protein>
    <submittedName>
        <fullName evidence="6">Uncharacterized protein</fullName>
    </submittedName>
</protein>
<dbReference type="Gene3D" id="3.30.230.10">
    <property type="match status" value="1"/>
</dbReference>
<dbReference type="SUPFAM" id="SSF54211">
    <property type="entry name" value="Ribosomal protein S5 domain 2-like"/>
    <property type="match status" value="1"/>
</dbReference>
<name>A0A1F6EGX4_9BACT</name>
<dbReference type="InterPro" id="IPR000100">
    <property type="entry name" value="RNase_P"/>
</dbReference>
<keyword evidence="5" id="KW-0694">RNA-binding</keyword>